<name>A0A7S1AKX9_NOCSC</name>
<feature type="region of interest" description="Disordered" evidence="1">
    <location>
        <begin position="117"/>
        <end position="140"/>
    </location>
</feature>
<protein>
    <submittedName>
        <fullName evidence="2">Uncharacterized protein</fullName>
    </submittedName>
</protein>
<evidence type="ECO:0000256" key="1">
    <source>
        <dbReference type="SAM" id="MobiDB-lite"/>
    </source>
</evidence>
<gene>
    <name evidence="2" type="ORF">NSCI0253_LOCUS32004</name>
</gene>
<proteinExistence type="predicted"/>
<dbReference type="EMBL" id="HBFQ01045083">
    <property type="protein sequence ID" value="CAD8857652.1"/>
    <property type="molecule type" value="Transcribed_RNA"/>
</dbReference>
<reference evidence="2" key="1">
    <citation type="submission" date="2021-01" db="EMBL/GenBank/DDBJ databases">
        <authorList>
            <person name="Corre E."/>
            <person name="Pelletier E."/>
            <person name="Niang G."/>
            <person name="Scheremetjew M."/>
            <person name="Finn R."/>
            <person name="Kale V."/>
            <person name="Holt S."/>
            <person name="Cochrane G."/>
            <person name="Meng A."/>
            <person name="Brown T."/>
            <person name="Cohen L."/>
        </authorList>
    </citation>
    <scope>NUCLEOTIDE SEQUENCE</scope>
</reference>
<feature type="compositionally biased region" description="Low complexity" evidence="1">
    <location>
        <begin position="1"/>
        <end position="17"/>
    </location>
</feature>
<feature type="compositionally biased region" description="Basic and acidic residues" evidence="1">
    <location>
        <begin position="123"/>
        <end position="140"/>
    </location>
</feature>
<sequence length="436" mass="49835">MYGWPSPFSSSASTAAPDFDMMPGRVEEEPSRRMGLPPQRTQVSGGASEAQAPRKPINLSARARNLTLDRDVEPEEQVDDEQCHGKQSHAELQRELYLQGRLPGFEVLDADFVFQPNFAPEPEPERESRPVESKADEQRRIRDELEECRKELHLRMRGQTLGRKDERTTPAPSPPLTSEKISSNPMPRTQSDELRDALRQLPYRNGEDEPVSYVSHHDLDPVRRKVFATAFPECDGPDQVVQVMTENTEKVPSEQTVVVKNGGSTSADCRILTGECLITCAELPPSSCIEYSFREEPGNWALAKISEEGLDSYRSRKFHMWKNMLENPECEAQFRRMLQIGPVMCIFDTHIFPTPDRLKDSYQVTDERTGKIIDLPHPVSLLRKWDDRRQSYIAVVERLDGAPSEFEEDQWWEEEKQKLMEQHGAEYVSGMMAGRS</sequence>
<evidence type="ECO:0000313" key="2">
    <source>
        <dbReference type="EMBL" id="CAD8857652.1"/>
    </source>
</evidence>
<dbReference type="AlphaFoldDB" id="A0A7S1AKX9"/>
<feature type="region of interest" description="Disordered" evidence="1">
    <location>
        <begin position="1"/>
        <end position="65"/>
    </location>
</feature>
<feature type="compositionally biased region" description="Polar residues" evidence="1">
    <location>
        <begin position="179"/>
        <end position="189"/>
    </location>
</feature>
<accession>A0A7S1AKX9</accession>
<feature type="region of interest" description="Disordered" evidence="1">
    <location>
        <begin position="155"/>
        <end position="190"/>
    </location>
</feature>
<organism evidence="2">
    <name type="scientific">Noctiluca scintillans</name>
    <name type="common">Sea sparkle</name>
    <name type="synonym">Red tide dinoflagellate</name>
    <dbReference type="NCBI Taxonomy" id="2966"/>
    <lineage>
        <taxon>Eukaryota</taxon>
        <taxon>Sar</taxon>
        <taxon>Alveolata</taxon>
        <taxon>Dinophyceae</taxon>
        <taxon>Noctilucales</taxon>
        <taxon>Noctilucaceae</taxon>
        <taxon>Noctiluca</taxon>
    </lineage>
</organism>